<keyword evidence="2" id="KW-0472">Membrane</keyword>
<feature type="signal peptide" evidence="2">
    <location>
        <begin position="1"/>
        <end position="19"/>
    </location>
</feature>
<keyword evidence="2" id="KW-0732">Signal</keyword>
<dbReference type="STRING" id="1231623.Tasa_058_036"/>
<keyword evidence="2" id="KW-1134">Transmembrane beta strand</keyword>
<dbReference type="Pfam" id="PF02321">
    <property type="entry name" value="OEP"/>
    <property type="match status" value="2"/>
</dbReference>
<evidence type="ECO:0000313" key="3">
    <source>
        <dbReference type="EMBL" id="GAN55762.1"/>
    </source>
</evidence>
<dbReference type="InterPro" id="IPR010131">
    <property type="entry name" value="MdtP/NodT-like"/>
</dbReference>
<dbReference type="Gene3D" id="2.20.200.10">
    <property type="entry name" value="Outer membrane efflux proteins (OEP)"/>
    <property type="match status" value="1"/>
</dbReference>
<evidence type="ECO:0000313" key="4">
    <source>
        <dbReference type="Proteomes" id="UP000032679"/>
    </source>
</evidence>
<proteinExistence type="inferred from homology"/>
<dbReference type="PANTHER" id="PTHR30203:SF33">
    <property type="entry name" value="BLR4455 PROTEIN"/>
    <property type="match status" value="1"/>
</dbReference>
<dbReference type="Gene3D" id="1.20.1600.10">
    <property type="entry name" value="Outer membrane efflux proteins (OEP)"/>
    <property type="match status" value="1"/>
</dbReference>
<evidence type="ECO:0000256" key="2">
    <source>
        <dbReference type="RuleBase" id="RU362097"/>
    </source>
</evidence>
<dbReference type="GO" id="GO:0005886">
    <property type="term" value="C:plasma membrane"/>
    <property type="evidence" value="ECO:0007669"/>
    <property type="project" value="UniProtKB-SubCell"/>
</dbReference>
<dbReference type="SUPFAM" id="SSF56954">
    <property type="entry name" value="Outer membrane efflux proteins (OEP)"/>
    <property type="match status" value="1"/>
</dbReference>
<dbReference type="InterPro" id="IPR003423">
    <property type="entry name" value="OMP_efflux"/>
</dbReference>
<keyword evidence="2" id="KW-0812">Transmembrane</keyword>
<dbReference type="PANTHER" id="PTHR30203">
    <property type="entry name" value="OUTER MEMBRANE CATION EFFLUX PROTEIN"/>
    <property type="match status" value="1"/>
</dbReference>
<dbReference type="GO" id="GO:0015562">
    <property type="term" value="F:efflux transmembrane transporter activity"/>
    <property type="evidence" value="ECO:0007669"/>
    <property type="project" value="InterPro"/>
</dbReference>
<comment type="caution">
    <text evidence="3">The sequence shown here is derived from an EMBL/GenBank/DDBJ whole genome shotgun (WGS) entry which is preliminary data.</text>
</comment>
<comment type="similarity">
    <text evidence="1 2">Belongs to the outer membrane factor (OMF) (TC 1.B.17) family.</text>
</comment>
<gene>
    <name evidence="3" type="ORF">Tasa_058_036</name>
</gene>
<accession>A0A0D6MPZ6</accession>
<dbReference type="OrthoDB" id="9783100at2"/>
<dbReference type="RefSeq" id="WP_048851192.1">
    <property type="nucleotide sequence ID" value="NZ_BALE01000058.1"/>
</dbReference>
<dbReference type="NCBIfam" id="TIGR01845">
    <property type="entry name" value="outer_NodT"/>
    <property type="match status" value="1"/>
</dbReference>
<evidence type="ECO:0000256" key="1">
    <source>
        <dbReference type="ARBA" id="ARBA00007613"/>
    </source>
</evidence>
<sequence length="496" mass="53394">MRNLAFLAPRACAPLLAFALTQCAVGPDFHKPTVLATMGYQAGGVPQHTTPSNAGAAGALQQISSDYDLPGDWWTLFHCRALNQLVTLALANNPSLKSAEESLRAATEQKRSQAGQFYPQINGFFNPTRNKTSIALSPVPGSNGYLYNLHTAQLNISYMPDIWGGIRRQHEALAAQQEVQRFQLEATYLTLTTNLVVTAIQYATIRAQLAATSDIIASQQHLLTTLNGEKTLGEAGVHDVVSQQALLAQAQATLAPLHLQLDQARDQLAALAGLAPNATLPDFSLDDFVLPPTLPATLPSRLIEQRPDVRAAQAVMHDASAQVGVAIANRLPNVQLQAMPSIVVNNMDQFFTPGYGMWTLGAMITQPLFEGGQLLHLERASRHLFEQAVQQYHATVLTAVQNVADCLHATTDDSQALVANANAARVTAESLRIARAQQRLGDISQVMVLNAQQADAQARLALIAAQGARFTDTVALFQAVGGGWWHRDDTPPAPGH</sequence>
<protein>
    <submittedName>
        <fullName evidence="3">Outer membrane channel lipoprotein</fullName>
    </submittedName>
</protein>
<dbReference type="Proteomes" id="UP000032679">
    <property type="component" value="Unassembled WGS sequence"/>
</dbReference>
<keyword evidence="4" id="KW-1185">Reference proteome</keyword>
<feature type="chain" id="PRO_5001435373" evidence="2">
    <location>
        <begin position="20"/>
        <end position="496"/>
    </location>
</feature>
<organism evidence="3 4">
    <name type="scientific">Tanticharoenia sakaeratensis NBRC 103193</name>
    <dbReference type="NCBI Taxonomy" id="1231623"/>
    <lineage>
        <taxon>Bacteria</taxon>
        <taxon>Pseudomonadati</taxon>
        <taxon>Pseudomonadota</taxon>
        <taxon>Alphaproteobacteria</taxon>
        <taxon>Acetobacterales</taxon>
        <taxon>Acetobacteraceae</taxon>
        <taxon>Tanticharoenia</taxon>
    </lineage>
</organism>
<name>A0A0D6MPZ6_9PROT</name>
<keyword evidence="2 3" id="KW-0449">Lipoprotein</keyword>
<dbReference type="AlphaFoldDB" id="A0A0D6MPZ6"/>
<dbReference type="EMBL" id="BALE01000058">
    <property type="protein sequence ID" value="GAN55762.1"/>
    <property type="molecule type" value="Genomic_DNA"/>
</dbReference>
<comment type="subcellular location">
    <subcellularLocation>
        <location evidence="2">Cell membrane</location>
        <topology evidence="2">Lipid-anchor</topology>
    </subcellularLocation>
</comment>
<keyword evidence="2" id="KW-0564">Palmitate</keyword>
<reference evidence="3 4" key="1">
    <citation type="submission" date="2012-10" db="EMBL/GenBank/DDBJ databases">
        <title>Genome sequencing of Tanticharoenia sakaeratensis NBRC 103193.</title>
        <authorList>
            <person name="Azuma Y."/>
            <person name="Hadano H."/>
            <person name="Hirakawa H."/>
            <person name="Matsushita K."/>
        </authorList>
    </citation>
    <scope>NUCLEOTIDE SEQUENCE [LARGE SCALE GENOMIC DNA]</scope>
    <source>
        <strain evidence="3 4">NBRC 103193</strain>
    </source>
</reference>